<dbReference type="Gene3D" id="3.40.50.720">
    <property type="entry name" value="NAD(P)-binding Rossmann-like Domain"/>
    <property type="match status" value="1"/>
</dbReference>
<dbReference type="EMBL" id="MLJW01004395">
    <property type="protein sequence ID" value="OIQ70049.1"/>
    <property type="molecule type" value="Genomic_DNA"/>
</dbReference>
<dbReference type="PANTHER" id="PTHR42879">
    <property type="entry name" value="3-OXOACYL-(ACYL-CARRIER-PROTEIN) REDUCTASE"/>
    <property type="match status" value="1"/>
</dbReference>
<accession>A0A1J5PEI7</accession>
<name>A0A1J5PEI7_9ZZZZ</name>
<evidence type="ECO:0000313" key="2">
    <source>
        <dbReference type="EMBL" id="OIQ70049.1"/>
    </source>
</evidence>
<evidence type="ECO:0000256" key="1">
    <source>
        <dbReference type="ARBA" id="ARBA00006484"/>
    </source>
</evidence>
<dbReference type="AlphaFoldDB" id="A0A1J5PEI7"/>
<reference evidence="2" key="1">
    <citation type="submission" date="2016-10" db="EMBL/GenBank/DDBJ databases">
        <title>Sequence of Gallionella enrichment culture.</title>
        <authorList>
            <person name="Poehlein A."/>
            <person name="Muehling M."/>
            <person name="Daniel R."/>
        </authorList>
    </citation>
    <scope>NUCLEOTIDE SEQUENCE</scope>
</reference>
<dbReference type="SUPFAM" id="SSF51735">
    <property type="entry name" value="NAD(P)-binding Rossmann-fold domains"/>
    <property type="match status" value="1"/>
</dbReference>
<organism evidence="2">
    <name type="scientific">mine drainage metagenome</name>
    <dbReference type="NCBI Taxonomy" id="410659"/>
    <lineage>
        <taxon>unclassified sequences</taxon>
        <taxon>metagenomes</taxon>
        <taxon>ecological metagenomes</taxon>
    </lineage>
</organism>
<dbReference type="EC" id="1.1.1.100" evidence="2"/>
<dbReference type="Pfam" id="PF13561">
    <property type="entry name" value="adh_short_C2"/>
    <property type="match status" value="1"/>
</dbReference>
<gene>
    <name evidence="2" type="primary">fabG_76</name>
    <name evidence="2" type="ORF">GALL_483440</name>
</gene>
<dbReference type="PRINTS" id="PR00081">
    <property type="entry name" value="GDHRDH"/>
</dbReference>
<dbReference type="InterPro" id="IPR036291">
    <property type="entry name" value="NAD(P)-bd_dom_sf"/>
</dbReference>
<dbReference type="GO" id="GO:0004316">
    <property type="term" value="F:3-oxoacyl-[acyl-carrier-protein] reductase (NADPH) activity"/>
    <property type="evidence" value="ECO:0007669"/>
    <property type="project" value="UniProtKB-EC"/>
</dbReference>
<proteinExistence type="inferred from homology"/>
<comment type="caution">
    <text evidence="2">The sequence shown here is derived from an EMBL/GenBank/DDBJ whole genome shotgun (WGS) entry which is preliminary data.</text>
</comment>
<sequence>MTKEFAGKIAMVTGGSGGIGQAIAAALAAAGAQTVLTAHAHFDKAVDAIANTGALRPDIIATDLRTEEGCKSVFEFVKVRYGRCDILVNAAGATRAGAFLEQPASEWQDGFALKFFGCVNLCRLFWPMLKTGHGHVINIIGGAARTPDQGFLVGGCVNAAMHNFTKGLSCLGKVDGVNVNAILPGLTETPRVEQIFKQRAQASGKTVEEERTAQIAKEGLVRLGMPEDVAALAQFLCSERARHIQGTAISVDGGATPGVY</sequence>
<keyword evidence="2" id="KW-0560">Oxidoreductase</keyword>
<comment type="similarity">
    <text evidence="1">Belongs to the short-chain dehydrogenases/reductases (SDR) family.</text>
</comment>
<dbReference type="InterPro" id="IPR050259">
    <property type="entry name" value="SDR"/>
</dbReference>
<dbReference type="PANTHER" id="PTHR42879:SF6">
    <property type="entry name" value="NADPH-DEPENDENT REDUCTASE BACG"/>
    <property type="match status" value="1"/>
</dbReference>
<protein>
    <submittedName>
        <fullName evidence="2">3-oxoacyl-[acyl-carrier-protein] reductase FabG</fullName>
        <ecNumber evidence="2">1.1.1.100</ecNumber>
    </submittedName>
</protein>
<dbReference type="InterPro" id="IPR002347">
    <property type="entry name" value="SDR_fam"/>
</dbReference>